<dbReference type="SUPFAM" id="SSF57783">
    <property type="entry name" value="Zinc beta-ribbon"/>
    <property type="match status" value="1"/>
</dbReference>
<dbReference type="GeneID" id="28964763"/>
<dbReference type="PROSITE" id="PS00018">
    <property type="entry name" value="EF_HAND_1"/>
    <property type="match status" value="1"/>
</dbReference>
<evidence type="ECO:0000313" key="4">
    <source>
        <dbReference type="EMBL" id="OBR89239.1"/>
    </source>
</evidence>
<dbReference type="SMART" id="SM00531">
    <property type="entry name" value="TFIIE"/>
    <property type="match status" value="1"/>
</dbReference>
<dbReference type="OrthoDB" id="361102at2759"/>
<dbReference type="InterPro" id="IPR018247">
    <property type="entry name" value="EF_Hand_1_Ca_BS"/>
</dbReference>
<sequence>MAQHLSSSEINKLCADLVYQVAYAFYDTPYIIILKMMVHDNVTTEMELANKVGLTSPEVRKYMGTLHMHRLVRRHVNKEKVPIPEWRLKQLAAQPEKLNQPLKPGQPKPGAIDKDGKPLIIERERTRDVHYWYLDYREFANVVKYRLAIMRKGIDDKIKQEVGHRGYICPLDGRIYDPLDLSNIFDPYTNTFKCEDCQTELIEHDPSTALDGKNTTSQDAMQRFNIATAPIRDALKAVEAQTVPSLNIVVWIAQNVKTTVKGSEGDGANGEKEKKFEVVLGKDENEEKEKERLAQQQREQNALPHWYTHSTVTGQATTLGLADQKRKRILAERLRGNGGAEEIEDESLRAHYEILDEDGDGDMDGDMDGDEFEETPTPTIEKEIPIPAIKVEAPIQAGQSHRNGDEEEDEDEDEGMEDIASAPLSDAYIGANGGAEGSGKMVNVGGIPKPIEDVTDDDHELMSTEEYEVSSLHTQFSFRVKID</sequence>
<dbReference type="STRING" id="1296121.A0A1A6AGN3"/>
<dbReference type="GO" id="GO:0005673">
    <property type="term" value="C:transcription factor TFIIE complex"/>
    <property type="evidence" value="ECO:0007669"/>
    <property type="project" value="TreeGrafter"/>
</dbReference>
<dbReference type="SUPFAM" id="SSF46785">
    <property type="entry name" value="Winged helix' DNA-binding domain"/>
    <property type="match status" value="1"/>
</dbReference>
<dbReference type="GO" id="GO:0006367">
    <property type="term" value="P:transcription initiation at RNA polymerase II promoter"/>
    <property type="evidence" value="ECO:0007669"/>
    <property type="project" value="InterPro"/>
</dbReference>
<feature type="compositionally biased region" description="Acidic residues" evidence="2">
    <location>
        <begin position="405"/>
        <end position="417"/>
    </location>
</feature>
<dbReference type="KEGG" id="kdj:28964763"/>
<feature type="domain" description="HTH TFE/IIEalpha-type" evidence="3">
    <location>
        <begin position="14"/>
        <end position="140"/>
    </location>
</feature>
<dbReference type="InterPro" id="IPR039997">
    <property type="entry name" value="TFE"/>
</dbReference>
<dbReference type="InterPro" id="IPR017919">
    <property type="entry name" value="TFIIE/TFIIEa_HTH"/>
</dbReference>
<feature type="region of interest" description="Disordered" evidence="2">
    <location>
        <begin position="395"/>
        <end position="420"/>
    </location>
</feature>
<gene>
    <name evidence="4" type="ORF">I303_01064</name>
</gene>
<evidence type="ECO:0000259" key="3">
    <source>
        <dbReference type="PROSITE" id="PS51344"/>
    </source>
</evidence>
<dbReference type="PANTHER" id="PTHR13097">
    <property type="entry name" value="TRANSCRIPTION INITIATION FACTOR IIE, ALPHA SUBUNIT"/>
    <property type="match status" value="1"/>
</dbReference>
<proteinExistence type="inferred from homology"/>
<comment type="similarity">
    <text evidence="1">Belongs to the TFIIE alpha subunit family.</text>
</comment>
<dbReference type="RefSeq" id="XP_018267081.2">
    <property type="nucleotide sequence ID" value="XM_018404427.2"/>
</dbReference>
<dbReference type="AlphaFoldDB" id="A0A1A6AGN3"/>
<dbReference type="VEuPathDB" id="FungiDB:I303_01064"/>
<evidence type="ECO:0000256" key="1">
    <source>
        <dbReference type="ARBA" id="ARBA00008947"/>
    </source>
</evidence>
<evidence type="ECO:0000256" key="2">
    <source>
        <dbReference type="SAM" id="MobiDB-lite"/>
    </source>
</evidence>
<organism evidence="4">
    <name type="scientific">Kwoniella dejecticola CBS 10117</name>
    <dbReference type="NCBI Taxonomy" id="1296121"/>
    <lineage>
        <taxon>Eukaryota</taxon>
        <taxon>Fungi</taxon>
        <taxon>Dikarya</taxon>
        <taxon>Basidiomycota</taxon>
        <taxon>Agaricomycotina</taxon>
        <taxon>Tremellomycetes</taxon>
        <taxon>Tremellales</taxon>
        <taxon>Cryptococcaceae</taxon>
        <taxon>Kwoniella</taxon>
    </lineage>
</organism>
<protein>
    <submittedName>
        <fullName evidence="4">Transcription initiation factor TFIIE subunit alpha</fullName>
    </submittedName>
</protein>
<reference evidence="4" key="1">
    <citation type="submission" date="2013-07" db="EMBL/GenBank/DDBJ databases">
        <title>The Genome Sequence of Cryptococcus dejecticola CBS10117.</title>
        <authorList>
            <consortium name="The Broad Institute Genome Sequencing Platform"/>
            <person name="Cuomo C."/>
            <person name="Litvintseva A."/>
            <person name="Chen Y."/>
            <person name="Heitman J."/>
            <person name="Sun S."/>
            <person name="Springer D."/>
            <person name="Dromer F."/>
            <person name="Young S.K."/>
            <person name="Zeng Q."/>
            <person name="Gargeya S."/>
            <person name="Fitzgerald M."/>
            <person name="Abouelleil A."/>
            <person name="Alvarado L."/>
            <person name="Berlin A.M."/>
            <person name="Chapman S.B."/>
            <person name="Dewar J."/>
            <person name="Goldberg J."/>
            <person name="Griggs A."/>
            <person name="Gujja S."/>
            <person name="Hansen M."/>
            <person name="Howarth C."/>
            <person name="Imamovic A."/>
            <person name="Larimer J."/>
            <person name="McCowan C."/>
            <person name="Murphy C."/>
            <person name="Pearson M."/>
            <person name="Priest M."/>
            <person name="Roberts A."/>
            <person name="Saif S."/>
            <person name="Shea T."/>
            <person name="Sykes S."/>
            <person name="Wortman J."/>
            <person name="Nusbaum C."/>
            <person name="Birren B."/>
        </authorList>
    </citation>
    <scope>NUCLEOTIDE SEQUENCE [LARGE SCALE GENOMIC DNA]</scope>
    <source>
        <strain evidence="4">CBS 10117</strain>
    </source>
</reference>
<dbReference type="InterPro" id="IPR013083">
    <property type="entry name" value="Znf_RING/FYVE/PHD"/>
</dbReference>
<name>A0A1A6AGN3_9TREE</name>
<dbReference type="PANTHER" id="PTHR13097:SF7">
    <property type="entry name" value="GENERAL TRANSCRIPTION FACTOR IIE SUBUNIT 1"/>
    <property type="match status" value="1"/>
</dbReference>
<dbReference type="PROSITE" id="PS51344">
    <property type="entry name" value="HTH_TFE_IIE"/>
    <property type="match status" value="1"/>
</dbReference>
<dbReference type="Gene3D" id="3.30.40.10">
    <property type="entry name" value="Zinc/RING finger domain, C3HC4 (zinc finger)"/>
    <property type="match status" value="1"/>
</dbReference>
<dbReference type="InterPro" id="IPR036390">
    <property type="entry name" value="WH_DNA-bd_sf"/>
</dbReference>
<accession>A0A1A6AGN3</accession>
<dbReference type="EMBL" id="KI894027">
    <property type="protein sequence ID" value="OBR89239.1"/>
    <property type="molecule type" value="Genomic_DNA"/>
</dbReference>
<dbReference type="InterPro" id="IPR002853">
    <property type="entry name" value="TFIIE_asu"/>
</dbReference>